<gene>
    <name evidence="2" type="ORF">HNQ61_005199</name>
</gene>
<evidence type="ECO:0000313" key="2">
    <source>
        <dbReference type="EMBL" id="MBB6073529.1"/>
    </source>
</evidence>
<reference evidence="2 3" key="1">
    <citation type="submission" date="2020-08" db="EMBL/GenBank/DDBJ databases">
        <title>Genomic Encyclopedia of Type Strains, Phase IV (KMG-IV): sequencing the most valuable type-strain genomes for metagenomic binning, comparative biology and taxonomic classification.</title>
        <authorList>
            <person name="Goeker M."/>
        </authorList>
    </citation>
    <scope>NUCLEOTIDE SEQUENCE [LARGE SCALE GENOMIC DNA]</scope>
    <source>
        <strain evidence="2 3">DSM 29007</strain>
    </source>
</reference>
<dbReference type="AlphaFoldDB" id="A0A841H762"/>
<evidence type="ECO:0000256" key="1">
    <source>
        <dbReference type="SAM" id="Coils"/>
    </source>
</evidence>
<dbReference type="RefSeq" id="WP_183685850.1">
    <property type="nucleotide sequence ID" value="NZ_JACHIA010000025.1"/>
</dbReference>
<keyword evidence="1" id="KW-0175">Coiled coil</keyword>
<feature type="coiled-coil region" evidence="1">
    <location>
        <begin position="256"/>
        <end position="310"/>
    </location>
</feature>
<comment type="caution">
    <text evidence="2">The sequence shown here is derived from an EMBL/GenBank/DDBJ whole genome shotgun (WGS) entry which is preliminary data.</text>
</comment>
<sequence>MHSEITADSLKETDTRIAANRHRLETWIADGEFPVLFSFRYTHPDTRVGGREWVTEFGLEQASADSEIRCTLLLQVNDISPRVEAPIFVTQPRLIGQIYNRCPVSSQTVGQRQNRLSLTDSASFLENVNRLDRRHPIVVLSPLLEGGYLIPPAELSAALVGLGELYVIPDGEDTYELERRCGRENIAWRGAVNILRPPRNVRNDAVIRYRRLYAADLESLGSQVGPKKSEVLSEIVHSSNVAASRAHVSPLAVARVSESRDRKRELERRLHDSQRLGEESALLSFLQHAYNEHEEEIARLEAALDAAELTRAEQDDGLRALEYSNKSLTEALAGVHQRSRGIDYETDVRDALREVCGANPTPTQSLLALTALYPERVTILETGWKSAQESTSFNKGGEAFRLLRLLVTSYWDMLKSGGGDSGARSVFGSSFASTESETVKKNKRAKQLRTFLYEGEAVEMMAHLKIGVKDSVTETIRIHFLWDPERELIVIGHCGRHLDHR</sequence>
<organism evidence="2 3">
    <name type="scientific">Longimicrobium terrae</name>
    <dbReference type="NCBI Taxonomy" id="1639882"/>
    <lineage>
        <taxon>Bacteria</taxon>
        <taxon>Pseudomonadati</taxon>
        <taxon>Gemmatimonadota</taxon>
        <taxon>Longimicrobiia</taxon>
        <taxon>Longimicrobiales</taxon>
        <taxon>Longimicrobiaceae</taxon>
        <taxon>Longimicrobium</taxon>
    </lineage>
</organism>
<proteinExistence type="predicted"/>
<dbReference type="Proteomes" id="UP000582837">
    <property type="component" value="Unassembled WGS sequence"/>
</dbReference>
<accession>A0A841H762</accession>
<keyword evidence="3" id="KW-1185">Reference proteome</keyword>
<evidence type="ECO:0000313" key="3">
    <source>
        <dbReference type="Proteomes" id="UP000582837"/>
    </source>
</evidence>
<name>A0A841H762_9BACT</name>
<protein>
    <submittedName>
        <fullName evidence="2">Uncharacterized protein</fullName>
    </submittedName>
</protein>
<dbReference type="EMBL" id="JACHIA010000025">
    <property type="protein sequence ID" value="MBB6073529.1"/>
    <property type="molecule type" value="Genomic_DNA"/>
</dbReference>